<dbReference type="PRINTS" id="PR00598">
    <property type="entry name" value="HTHMARR"/>
</dbReference>
<accession>E4N0A6</accession>
<dbReference type="SMART" id="SM00347">
    <property type="entry name" value="HTH_MARR"/>
    <property type="match status" value="1"/>
</dbReference>
<dbReference type="GO" id="GO:0006950">
    <property type="term" value="P:response to stress"/>
    <property type="evidence" value="ECO:0007669"/>
    <property type="project" value="TreeGrafter"/>
</dbReference>
<reference evidence="2 3" key="1">
    <citation type="journal article" date="2010" name="DNA Res.">
        <title>Genome sequence of Kitasatospora setae NBRC 14216T: an evolutionary snapshot of the family Streptomycetaceae.</title>
        <authorList>
            <person name="Ichikawa N."/>
            <person name="Oguchi A."/>
            <person name="Ikeda H."/>
            <person name="Ishikawa J."/>
            <person name="Kitani S."/>
            <person name="Watanabe Y."/>
            <person name="Nakamura S."/>
            <person name="Katano Y."/>
            <person name="Kishi E."/>
            <person name="Sasagawa M."/>
            <person name="Ankai A."/>
            <person name="Fukui S."/>
            <person name="Hashimoto Y."/>
            <person name="Kamata S."/>
            <person name="Otoguro M."/>
            <person name="Tanikawa S."/>
            <person name="Nihira T."/>
            <person name="Horinouchi S."/>
            <person name="Ohnishi Y."/>
            <person name="Hayakawa M."/>
            <person name="Kuzuyama T."/>
            <person name="Arisawa A."/>
            <person name="Nomoto F."/>
            <person name="Miura H."/>
            <person name="Takahashi Y."/>
            <person name="Fujita N."/>
        </authorList>
    </citation>
    <scope>NUCLEOTIDE SEQUENCE [LARGE SCALE GENOMIC DNA]</scope>
    <source>
        <strain evidence="3">ATCC 33774 / DSM 43861 / JCM 3304 / KCC A-0304 / NBRC 14216 / KM-6054</strain>
    </source>
</reference>
<sequence length="160" mass="17045">METAEHARMMSEIRLLVLAAQREGSRQLGHTLKQAGITPAQSEVLEVLAEGERLTLAEVGRRLVCEAGSPSRLVDSLVKAGLVARTPSPTDRRTVLLAITPEGHAKLTELADTAAPLLAHMSGRLDQYEARALADLLRRLLDGTPGGAAVAARFPVPARS</sequence>
<dbReference type="InterPro" id="IPR039422">
    <property type="entry name" value="MarR/SlyA-like"/>
</dbReference>
<dbReference type="eggNOG" id="COG1846">
    <property type="taxonomic scope" value="Bacteria"/>
</dbReference>
<dbReference type="PANTHER" id="PTHR33164:SF43">
    <property type="entry name" value="HTH-TYPE TRANSCRIPTIONAL REPRESSOR YETL"/>
    <property type="match status" value="1"/>
</dbReference>
<dbReference type="RefSeq" id="WP_014138731.1">
    <property type="nucleotide sequence ID" value="NC_016109.1"/>
</dbReference>
<dbReference type="KEGG" id="ksk:KSE_56610"/>
<keyword evidence="3" id="KW-1185">Reference proteome</keyword>
<dbReference type="STRING" id="452652.KSE_56610"/>
<gene>
    <name evidence="2" type="ordered locus">KSE_56610</name>
</gene>
<protein>
    <submittedName>
        <fullName evidence="2">Putative MarR family transcriptional regulator</fullName>
    </submittedName>
</protein>
<dbReference type="InterPro" id="IPR036390">
    <property type="entry name" value="WH_DNA-bd_sf"/>
</dbReference>
<organism evidence="2 3">
    <name type="scientific">Kitasatospora setae (strain ATCC 33774 / DSM 43861 / JCM 3304 / KCC A-0304 / NBRC 14216 / KM-6054)</name>
    <name type="common">Streptomyces setae</name>
    <dbReference type="NCBI Taxonomy" id="452652"/>
    <lineage>
        <taxon>Bacteria</taxon>
        <taxon>Bacillati</taxon>
        <taxon>Actinomycetota</taxon>
        <taxon>Actinomycetes</taxon>
        <taxon>Kitasatosporales</taxon>
        <taxon>Streptomycetaceae</taxon>
        <taxon>Kitasatospora</taxon>
    </lineage>
</organism>
<feature type="domain" description="HTH marR-type" evidence="1">
    <location>
        <begin position="6"/>
        <end position="142"/>
    </location>
</feature>
<dbReference type="InterPro" id="IPR000835">
    <property type="entry name" value="HTH_MarR-typ"/>
</dbReference>
<evidence type="ECO:0000313" key="3">
    <source>
        <dbReference type="Proteomes" id="UP000007076"/>
    </source>
</evidence>
<dbReference type="PATRIC" id="fig|452652.3.peg.5667"/>
<dbReference type="GO" id="GO:0003700">
    <property type="term" value="F:DNA-binding transcription factor activity"/>
    <property type="evidence" value="ECO:0007669"/>
    <property type="project" value="InterPro"/>
</dbReference>
<dbReference type="InterPro" id="IPR036388">
    <property type="entry name" value="WH-like_DNA-bd_sf"/>
</dbReference>
<evidence type="ECO:0000259" key="1">
    <source>
        <dbReference type="PROSITE" id="PS50995"/>
    </source>
</evidence>
<dbReference type="PROSITE" id="PS50995">
    <property type="entry name" value="HTH_MARR_2"/>
    <property type="match status" value="1"/>
</dbReference>
<dbReference type="Gene3D" id="1.10.10.10">
    <property type="entry name" value="Winged helix-like DNA-binding domain superfamily/Winged helix DNA-binding domain"/>
    <property type="match status" value="1"/>
</dbReference>
<dbReference type="HOGENOM" id="CLU_083287_18_5_11"/>
<name>E4N0A6_KITSK</name>
<proteinExistence type="predicted"/>
<dbReference type="Pfam" id="PF12802">
    <property type="entry name" value="MarR_2"/>
    <property type="match status" value="1"/>
</dbReference>
<evidence type="ECO:0000313" key="2">
    <source>
        <dbReference type="EMBL" id="BAJ31434.1"/>
    </source>
</evidence>
<dbReference type="Proteomes" id="UP000007076">
    <property type="component" value="Chromosome"/>
</dbReference>
<dbReference type="AlphaFoldDB" id="E4N0A6"/>
<dbReference type="SUPFAM" id="SSF46785">
    <property type="entry name" value="Winged helix' DNA-binding domain"/>
    <property type="match status" value="1"/>
</dbReference>
<dbReference type="PANTHER" id="PTHR33164">
    <property type="entry name" value="TRANSCRIPTIONAL REGULATOR, MARR FAMILY"/>
    <property type="match status" value="1"/>
</dbReference>
<dbReference type="EMBL" id="AP010968">
    <property type="protein sequence ID" value="BAJ31434.1"/>
    <property type="molecule type" value="Genomic_DNA"/>
</dbReference>